<name>A0A5B7DQ31_PORTR</name>
<organism evidence="1 2">
    <name type="scientific">Portunus trituberculatus</name>
    <name type="common">Swimming crab</name>
    <name type="synonym">Neptunus trituberculatus</name>
    <dbReference type="NCBI Taxonomy" id="210409"/>
    <lineage>
        <taxon>Eukaryota</taxon>
        <taxon>Metazoa</taxon>
        <taxon>Ecdysozoa</taxon>
        <taxon>Arthropoda</taxon>
        <taxon>Crustacea</taxon>
        <taxon>Multicrustacea</taxon>
        <taxon>Malacostraca</taxon>
        <taxon>Eumalacostraca</taxon>
        <taxon>Eucarida</taxon>
        <taxon>Decapoda</taxon>
        <taxon>Pleocyemata</taxon>
        <taxon>Brachyura</taxon>
        <taxon>Eubrachyura</taxon>
        <taxon>Portunoidea</taxon>
        <taxon>Portunidae</taxon>
        <taxon>Portuninae</taxon>
        <taxon>Portunus</taxon>
    </lineage>
</organism>
<protein>
    <submittedName>
        <fullName evidence="1">Uncharacterized protein</fullName>
    </submittedName>
</protein>
<keyword evidence="2" id="KW-1185">Reference proteome</keyword>
<evidence type="ECO:0000313" key="2">
    <source>
        <dbReference type="Proteomes" id="UP000324222"/>
    </source>
</evidence>
<gene>
    <name evidence="1" type="ORF">E2C01_016183</name>
</gene>
<dbReference type="Proteomes" id="UP000324222">
    <property type="component" value="Unassembled WGS sequence"/>
</dbReference>
<dbReference type="AlphaFoldDB" id="A0A5B7DQ31"/>
<reference evidence="1 2" key="1">
    <citation type="submission" date="2019-05" db="EMBL/GenBank/DDBJ databases">
        <title>Another draft genome of Portunus trituberculatus and its Hox gene families provides insights of decapod evolution.</title>
        <authorList>
            <person name="Jeong J.-H."/>
            <person name="Song I."/>
            <person name="Kim S."/>
            <person name="Choi T."/>
            <person name="Kim D."/>
            <person name="Ryu S."/>
            <person name="Kim W."/>
        </authorList>
    </citation>
    <scope>NUCLEOTIDE SEQUENCE [LARGE SCALE GENOMIC DNA]</scope>
    <source>
        <tissue evidence="1">Muscle</tissue>
    </source>
</reference>
<sequence>MVEIRACSLVYQARQTPYTPSATVTRQHSQNCVLTFAYHHEGITVPACRHTCLIDENLAATASLPSSEASRWDAAGWAGKCYKHCWYLASPWMTPRHINDNEIVLMS</sequence>
<proteinExistence type="predicted"/>
<comment type="caution">
    <text evidence="1">The sequence shown here is derived from an EMBL/GenBank/DDBJ whole genome shotgun (WGS) entry which is preliminary data.</text>
</comment>
<accession>A0A5B7DQ31</accession>
<evidence type="ECO:0000313" key="1">
    <source>
        <dbReference type="EMBL" id="MPC23144.1"/>
    </source>
</evidence>
<dbReference type="EMBL" id="VSRR010001171">
    <property type="protein sequence ID" value="MPC23144.1"/>
    <property type="molecule type" value="Genomic_DNA"/>
</dbReference>